<name>A0A0J9XFL0_GEOCN</name>
<keyword evidence="5 8" id="KW-1133">Transmembrane helix</keyword>
<keyword evidence="6 8" id="KW-0472">Membrane</keyword>
<protein>
    <submittedName>
        <fullName evidence="9">Similar to Saccharomyces cerevisiae YEL004W YEA4 Uridine diphosphate-N-acetylglucosamine (UDP-GlcNAc) transporter required for cell wall chitin synthesis</fullName>
    </submittedName>
</protein>
<dbReference type="GO" id="GO:0005789">
    <property type="term" value="C:endoplasmic reticulum membrane"/>
    <property type="evidence" value="ECO:0007669"/>
    <property type="project" value="TreeGrafter"/>
</dbReference>
<comment type="caution">
    <text evidence="9">The sequence shown here is derived from an EMBL/GenBank/DDBJ whole genome shotgun (WGS) entry which is preliminary data.</text>
</comment>
<feature type="transmembrane region" description="Helical" evidence="8">
    <location>
        <begin position="237"/>
        <end position="255"/>
    </location>
</feature>
<feature type="transmembrane region" description="Helical" evidence="8">
    <location>
        <begin position="307"/>
        <end position="329"/>
    </location>
</feature>
<dbReference type="Proteomes" id="UP000242525">
    <property type="component" value="Unassembled WGS sequence"/>
</dbReference>
<dbReference type="GO" id="GO:0005462">
    <property type="term" value="F:UDP-N-acetylglucosamine transmembrane transporter activity"/>
    <property type="evidence" value="ECO:0007669"/>
    <property type="project" value="TreeGrafter"/>
</dbReference>
<feature type="compositionally biased region" description="Polar residues" evidence="7">
    <location>
        <begin position="10"/>
        <end position="22"/>
    </location>
</feature>
<sequence>MNKEVEKSTVDSTSKQPTGSSLKNADTITKPILQTTAGHWALILLLIFGGCCSNVFMLEALVNRHASGSGQLLTFIQFIFVSLQGFYHFLDIKNSNIKRLFLAKPKVPLRKWALPVSLFFGVSMLNNLAVWGYSISVPAHIIIRSGGTVTTMIAGYLVAGKRYKLLQVLSVLILTAGVILATLDNSPKDNKPTREGDGTFSLGVTFLFIAAVLSSIMGLVCERIYNEYGKHWEENLFYTHFMSLPLFIPFLPEIFTQLKGIANSSPRVSIPFTSWTTSEALFYLLLNAVTQYICVRGVNNLAGHASALTVSIVLNVRKFFSLLLSIYLFGNKLTSGTIIGTLLVSIGASLYSYSNSRPARVALEKKTS</sequence>
<dbReference type="PANTHER" id="PTHR10778:SF4">
    <property type="entry name" value="NUCLEOTIDE SUGAR TRANSPORTER SLC35B4"/>
    <property type="match status" value="1"/>
</dbReference>
<dbReference type="NCBIfam" id="TIGR00803">
    <property type="entry name" value="nst"/>
    <property type="match status" value="1"/>
</dbReference>
<keyword evidence="3" id="KW-0762">Sugar transport</keyword>
<evidence type="ECO:0000256" key="8">
    <source>
        <dbReference type="SAM" id="Phobius"/>
    </source>
</evidence>
<dbReference type="GO" id="GO:0005464">
    <property type="term" value="F:UDP-xylose transmembrane transporter activity"/>
    <property type="evidence" value="ECO:0007669"/>
    <property type="project" value="TreeGrafter"/>
</dbReference>
<feature type="transmembrane region" description="Helical" evidence="8">
    <location>
        <begin position="111"/>
        <end position="133"/>
    </location>
</feature>
<dbReference type="STRING" id="1173061.A0A0J9XFL0"/>
<keyword evidence="2" id="KW-0813">Transport</keyword>
<feature type="transmembrane region" description="Helical" evidence="8">
    <location>
        <begin position="40"/>
        <end position="58"/>
    </location>
</feature>
<evidence type="ECO:0000313" key="9">
    <source>
        <dbReference type="EMBL" id="CDO56175.1"/>
    </source>
</evidence>
<feature type="transmembrane region" description="Helical" evidence="8">
    <location>
        <begin position="139"/>
        <end position="158"/>
    </location>
</feature>
<proteinExistence type="predicted"/>
<accession>A0A0J9XFL0</accession>
<dbReference type="PANTHER" id="PTHR10778">
    <property type="entry name" value="SOLUTE CARRIER FAMILY 35 MEMBER B"/>
    <property type="match status" value="1"/>
</dbReference>
<dbReference type="Pfam" id="PF08449">
    <property type="entry name" value="UAA"/>
    <property type="match status" value="1"/>
</dbReference>
<evidence type="ECO:0000256" key="3">
    <source>
        <dbReference type="ARBA" id="ARBA00022597"/>
    </source>
</evidence>
<comment type="subcellular location">
    <subcellularLocation>
        <location evidence="1">Endomembrane system</location>
        <topology evidence="1">Multi-pass membrane protein</topology>
    </subcellularLocation>
</comment>
<dbReference type="OrthoDB" id="999962at2759"/>
<evidence type="ECO:0000313" key="10">
    <source>
        <dbReference type="Proteomes" id="UP000242525"/>
    </source>
</evidence>
<feature type="transmembrane region" description="Helical" evidence="8">
    <location>
        <begin position="70"/>
        <end position="90"/>
    </location>
</feature>
<feature type="transmembrane region" description="Helical" evidence="8">
    <location>
        <begin position="275"/>
        <end position="295"/>
    </location>
</feature>
<dbReference type="SUPFAM" id="SSF103481">
    <property type="entry name" value="Multidrug resistance efflux transporter EmrE"/>
    <property type="match status" value="2"/>
</dbReference>
<keyword evidence="4 8" id="KW-0812">Transmembrane</keyword>
<dbReference type="EMBL" id="CCBN010000014">
    <property type="protein sequence ID" value="CDO56175.1"/>
    <property type="molecule type" value="Genomic_DNA"/>
</dbReference>
<feature type="transmembrane region" description="Helical" evidence="8">
    <location>
        <begin position="165"/>
        <end position="183"/>
    </location>
</feature>
<evidence type="ECO:0000256" key="4">
    <source>
        <dbReference type="ARBA" id="ARBA00022692"/>
    </source>
</evidence>
<reference evidence="9" key="1">
    <citation type="submission" date="2014-03" db="EMBL/GenBank/DDBJ databases">
        <authorList>
            <person name="Casaregola S."/>
        </authorList>
    </citation>
    <scope>NUCLEOTIDE SEQUENCE [LARGE SCALE GENOMIC DNA]</scope>
    <source>
        <strain evidence="9">CLIB 918</strain>
    </source>
</reference>
<evidence type="ECO:0000256" key="6">
    <source>
        <dbReference type="ARBA" id="ARBA00023136"/>
    </source>
</evidence>
<dbReference type="AlphaFoldDB" id="A0A0J9XFL0"/>
<dbReference type="GO" id="GO:0000139">
    <property type="term" value="C:Golgi membrane"/>
    <property type="evidence" value="ECO:0007669"/>
    <property type="project" value="TreeGrafter"/>
</dbReference>
<feature type="region of interest" description="Disordered" evidence="7">
    <location>
        <begin position="1"/>
        <end position="22"/>
    </location>
</feature>
<evidence type="ECO:0000256" key="1">
    <source>
        <dbReference type="ARBA" id="ARBA00004127"/>
    </source>
</evidence>
<feature type="transmembrane region" description="Helical" evidence="8">
    <location>
        <begin position="335"/>
        <end position="353"/>
    </location>
</feature>
<feature type="transmembrane region" description="Helical" evidence="8">
    <location>
        <begin position="203"/>
        <end position="225"/>
    </location>
</feature>
<dbReference type="InterPro" id="IPR037185">
    <property type="entry name" value="EmrE-like"/>
</dbReference>
<evidence type="ECO:0000256" key="7">
    <source>
        <dbReference type="SAM" id="MobiDB-lite"/>
    </source>
</evidence>
<evidence type="ECO:0000256" key="5">
    <source>
        <dbReference type="ARBA" id="ARBA00022989"/>
    </source>
</evidence>
<organism evidence="9 10">
    <name type="scientific">Geotrichum candidum</name>
    <name type="common">Oospora lactis</name>
    <name type="synonym">Dipodascus geotrichum</name>
    <dbReference type="NCBI Taxonomy" id="1173061"/>
    <lineage>
        <taxon>Eukaryota</taxon>
        <taxon>Fungi</taxon>
        <taxon>Dikarya</taxon>
        <taxon>Ascomycota</taxon>
        <taxon>Saccharomycotina</taxon>
        <taxon>Dipodascomycetes</taxon>
        <taxon>Dipodascales</taxon>
        <taxon>Dipodascaceae</taxon>
        <taxon>Geotrichum</taxon>
    </lineage>
</organism>
<dbReference type="InterPro" id="IPR013657">
    <property type="entry name" value="SCL35B1-4/HUT1"/>
</dbReference>
<gene>
    <name evidence="9" type="ORF">BN980_GECA14s00450g</name>
</gene>
<keyword evidence="10" id="KW-1185">Reference proteome</keyword>
<evidence type="ECO:0000256" key="2">
    <source>
        <dbReference type="ARBA" id="ARBA00022448"/>
    </source>
</evidence>